<dbReference type="PANTHER" id="PTHR21310:SF55">
    <property type="entry name" value="AMINOGLYCOSIDE PHOSPHOTRANSFERASE DOMAIN-CONTAINING PROTEIN"/>
    <property type="match status" value="1"/>
</dbReference>
<organism evidence="2 3">
    <name type="scientific">Heliocybe sulcata</name>
    <dbReference type="NCBI Taxonomy" id="5364"/>
    <lineage>
        <taxon>Eukaryota</taxon>
        <taxon>Fungi</taxon>
        <taxon>Dikarya</taxon>
        <taxon>Basidiomycota</taxon>
        <taxon>Agaricomycotina</taxon>
        <taxon>Agaricomycetes</taxon>
        <taxon>Gloeophyllales</taxon>
        <taxon>Gloeophyllaceae</taxon>
        <taxon>Heliocybe</taxon>
    </lineage>
</organism>
<feature type="domain" description="Aminoglycoside phosphotransferase" evidence="1">
    <location>
        <begin position="118"/>
        <end position="178"/>
    </location>
</feature>
<dbReference type="SUPFAM" id="SSF56112">
    <property type="entry name" value="Protein kinase-like (PK-like)"/>
    <property type="match status" value="1"/>
</dbReference>
<dbReference type="Proteomes" id="UP000305948">
    <property type="component" value="Unassembled WGS sequence"/>
</dbReference>
<dbReference type="Pfam" id="PF01636">
    <property type="entry name" value="APH"/>
    <property type="match status" value="1"/>
</dbReference>
<dbReference type="InterPro" id="IPR011009">
    <property type="entry name" value="Kinase-like_dom_sf"/>
</dbReference>
<dbReference type="Gene3D" id="3.90.1200.10">
    <property type="match status" value="1"/>
</dbReference>
<name>A0A5C3MXV4_9AGAM</name>
<sequence length="181" mass="20258">MSSSTPPSPRLPFSMFSSTLRVAPFILIDMMGVPGKPLPQMPRNANQLSETELEFFAGTIRGWLTELCSLGPPPSSPLVCGFMDNPFMSYRIDHSDFVGAFASLAEFHAQYFCTVPPQADPEICELAERIRKKPNRVCFTHGDLSPNNILVNENYVPVGLIDFECAAWMPEYWDLTTSIYI</sequence>
<dbReference type="OrthoDB" id="5404599at2759"/>
<gene>
    <name evidence="2" type="ORF">OE88DRAFT_1660693</name>
</gene>
<dbReference type="STRING" id="5364.A0A5C3MXV4"/>
<evidence type="ECO:0000313" key="2">
    <source>
        <dbReference type="EMBL" id="TFK50359.1"/>
    </source>
</evidence>
<evidence type="ECO:0000259" key="1">
    <source>
        <dbReference type="Pfam" id="PF01636"/>
    </source>
</evidence>
<dbReference type="InterPro" id="IPR051678">
    <property type="entry name" value="AGP_Transferase"/>
</dbReference>
<protein>
    <recommendedName>
        <fullName evidence="1">Aminoglycoside phosphotransferase domain-containing protein</fullName>
    </recommendedName>
</protein>
<proteinExistence type="predicted"/>
<evidence type="ECO:0000313" key="3">
    <source>
        <dbReference type="Proteomes" id="UP000305948"/>
    </source>
</evidence>
<dbReference type="InterPro" id="IPR002575">
    <property type="entry name" value="Aminoglycoside_PTrfase"/>
</dbReference>
<reference evidence="2 3" key="1">
    <citation type="journal article" date="2019" name="Nat. Ecol. Evol.">
        <title>Megaphylogeny resolves global patterns of mushroom evolution.</title>
        <authorList>
            <person name="Varga T."/>
            <person name="Krizsan K."/>
            <person name="Foldi C."/>
            <person name="Dima B."/>
            <person name="Sanchez-Garcia M."/>
            <person name="Sanchez-Ramirez S."/>
            <person name="Szollosi G.J."/>
            <person name="Szarkandi J.G."/>
            <person name="Papp V."/>
            <person name="Albert L."/>
            <person name="Andreopoulos W."/>
            <person name="Angelini C."/>
            <person name="Antonin V."/>
            <person name="Barry K.W."/>
            <person name="Bougher N.L."/>
            <person name="Buchanan P."/>
            <person name="Buyck B."/>
            <person name="Bense V."/>
            <person name="Catcheside P."/>
            <person name="Chovatia M."/>
            <person name="Cooper J."/>
            <person name="Damon W."/>
            <person name="Desjardin D."/>
            <person name="Finy P."/>
            <person name="Geml J."/>
            <person name="Haridas S."/>
            <person name="Hughes K."/>
            <person name="Justo A."/>
            <person name="Karasinski D."/>
            <person name="Kautmanova I."/>
            <person name="Kiss B."/>
            <person name="Kocsube S."/>
            <person name="Kotiranta H."/>
            <person name="LaButti K.M."/>
            <person name="Lechner B.E."/>
            <person name="Liimatainen K."/>
            <person name="Lipzen A."/>
            <person name="Lukacs Z."/>
            <person name="Mihaltcheva S."/>
            <person name="Morgado L.N."/>
            <person name="Niskanen T."/>
            <person name="Noordeloos M.E."/>
            <person name="Ohm R.A."/>
            <person name="Ortiz-Santana B."/>
            <person name="Ovrebo C."/>
            <person name="Racz N."/>
            <person name="Riley R."/>
            <person name="Savchenko A."/>
            <person name="Shiryaev A."/>
            <person name="Soop K."/>
            <person name="Spirin V."/>
            <person name="Szebenyi C."/>
            <person name="Tomsovsky M."/>
            <person name="Tulloss R.E."/>
            <person name="Uehling J."/>
            <person name="Grigoriev I.V."/>
            <person name="Vagvolgyi C."/>
            <person name="Papp T."/>
            <person name="Martin F.M."/>
            <person name="Miettinen O."/>
            <person name="Hibbett D.S."/>
            <person name="Nagy L.G."/>
        </authorList>
    </citation>
    <scope>NUCLEOTIDE SEQUENCE [LARGE SCALE GENOMIC DNA]</scope>
    <source>
        <strain evidence="2 3">OMC1185</strain>
    </source>
</reference>
<keyword evidence="3" id="KW-1185">Reference proteome</keyword>
<accession>A0A5C3MXV4</accession>
<dbReference type="PANTHER" id="PTHR21310">
    <property type="entry name" value="AMINOGLYCOSIDE PHOSPHOTRANSFERASE-RELATED-RELATED"/>
    <property type="match status" value="1"/>
</dbReference>
<dbReference type="EMBL" id="ML213513">
    <property type="protein sequence ID" value="TFK50359.1"/>
    <property type="molecule type" value="Genomic_DNA"/>
</dbReference>
<dbReference type="AlphaFoldDB" id="A0A5C3MXV4"/>